<feature type="domain" description="RNA polymerase sigma factor 70 region 4 type 2" evidence="7">
    <location>
        <begin position="125"/>
        <end position="177"/>
    </location>
</feature>
<dbReference type="AlphaFoldDB" id="A0A3R9Y6K2"/>
<dbReference type="GO" id="GO:0006352">
    <property type="term" value="P:DNA-templated transcription initiation"/>
    <property type="evidence" value="ECO:0007669"/>
    <property type="project" value="InterPro"/>
</dbReference>
<dbReference type="PANTHER" id="PTHR43133:SF8">
    <property type="entry name" value="RNA POLYMERASE SIGMA FACTOR HI_1459-RELATED"/>
    <property type="match status" value="1"/>
</dbReference>
<dbReference type="Pfam" id="PF08281">
    <property type="entry name" value="Sigma70_r4_2"/>
    <property type="match status" value="1"/>
</dbReference>
<dbReference type="InterPro" id="IPR007627">
    <property type="entry name" value="RNA_pol_sigma70_r2"/>
</dbReference>
<evidence type="ECO:0000256" key="5">
    <source>
        <dbReference type="ARBA" id="ARBA00023163"/>
    </source>
</evidence>
<keyword evidence="4" id="KW-0238">DNA-binding</keyword>
<dbReference type="Pfam" id="PF04542">
    <property type="entry name" value="Sigma70_r2"/>
    <property type="match status" value="1"/>
</dbReference>
<evidence type="ECO:0000256" key="2">
    <source>
        <dbReference type="ARBA" id="ARBA00023015"/>
    </source>
</evidence>
<evidence type="ECO:0000256" key="1">
    <source>
        <dbReference type="ARBA" id="ARBA00010641"/>
    </source>
</evidence>
<reference evidence="8 9" key="1">
    <citation type="submission" date="2018-12" db="EMBL/GenBank/DDBJ databases">
        <title>Mesorhizobium carbonis sp. nov., isolated from coal mine water.</title>
        <authorList>
            <person name="Xin W."/>
            <person name="Xu Z."/>
            <person name="Xiang F."/>
            <person name="Zhang J."/>
            <person name="Xi L."/>
            <person name="Liu J."/>
        </authorList>
    </citation>
    <scope>NUCLEOTIDE SEQUENCE [LARGE SCALE GENOMIC DNA]</scope>
    <source>
        <strain evidence="8 9">B2.3</strain>
    </source>
</reference>
<dbReference type="Gene3D" id="1.10.1740.10">
    <property type="match status" value="1"/>
</dbReference>
<accession>A0A3R9Y6K2</accession>
<dbReference type="SUPFAM" id="SSF88946">
    <property type="entry name" value="Sigma2 domain of RNA polymerase sigma factors"/>
    <property type="match status" value="1"/>
</dbReference>
<organism evidence="8 9">
    <name type="scientific">Aquibium carbonis</name>
    <dbReference type="NCBI Taxonomy" id="2495581"/>
    <lineage>
        <taxon>Bacteria</taxon>
        <taxon>Pseudomonadati</taxon>
        <taxon>Pseudomonadota</taxon>
        <taxon>Alphaproteobacteria</taxon>
        <taxon>Hyphomicrobiales</taxon>
        <taxon>Phyllobacteriaceae</taxon>
        <taxon>Aquibium</taxon>
    </lineage>
</organism>
<dbReference type="EMBL" id="RWKW01000097">
    <property type="protein sequence ID" value="RST84301.1"/>
    <property type="molecule type" value="Genomic_DNA"/>
</dbReference>
<protein>
    <submittedName>
        <fullName evidence="8">RNA polymerase sigma factor</fullName>
    </submittedName>
</protein>
<comment type="similarity">
    <text evidence="1">Belongs to the sigma-70 factor family. ECF subfamily.</text>
</comment>
<keyword evidence="3" id="KW-0731">Sigma factor</keyword>
<dbReference type="InterPro" id="IPR014284">
    <property type="entry name" value="RNA_pol_sigma-70_dom"/>
</dbReference>
<gene>
    <name evidence="8" type="ORF">EJC49_21345</name>
</gene>
<evidence type="ECO:0000313" key="9">
    <source>
        <dbReference type="Proteomes" id="UP000278398"/>
    </source>
</evidence>
<evidence type="ECO:0000256" key="4">
    <source>
        <dbReference type="ARBA" id="ARBA00023125"/>
    </source>
</evidence>
<evidence type="ECO:0000259" key="6">
    <source>
        <dbReference type="Pfam" id="PF04542"/>
    </source>
</evidence>
<dbReference type="RefSeq" id="WP_126701956.1">
    <property type="nucleotide sequence ID" value="NZ_RWKW01000097.1"/>
</dbReference>
<dbReference type="InterPro" id="IPR036388">
    <property type="entry name" value="WH-like_DNA-bd_sf"/>
</dbReference>
<dbReference type="SUPFAM" id="SSF88659">
    <property type="entry name" value="Sigma3 and sigma4 domains of RNA polymerase sigma factors"/>
    <property type="match status" value="1"/>
</dbReference>
<comment type="caution">
    <text evidence="8">The sequence shown here is derived from an EMBL/GenBank/DDBJ whole genome shotgun (WGS) entry which is preliminary data.</text>
</comment>
<keyword evidence="2" id="KW-0805">Transcription regulation</keyword>
<dbReference type="Proteomes" id="UP000278398">
    <property type="component" value="Unassembled WGS sequence"/>
</dbReference>
<keyword evidence="9" id="KW-1185">Reference proteome</keyword>
<dbReference type="GO" id="GO:0003677">
    <property type="term" value="F:DNA binding"/>
    <property type="evidence" value="ECO:0007669"/>
    <property type="project" value="UniProtKB-KW"/>
</dbReference>
<dbReference type="PANTHER" id="PTHR43133">
    <property type="entry name" value="RNA POLYMERASE ECF-TYPE SIGMA FACTO"/>
    <property type="match status" value="1"/>
</dbReference>
<keyword evidence="5" id="KW-0804">Transcription</keyword>
<dbReference type="OrthoDB" id="9780326at2"/>
<dbReference type="NCBIfam" id="TIGR02937">
    <property type="entry name" value="sigma70-ECF"/>
    <property type="match status" value="1"/>
</dbReference>
<proteinExistence type="inferred from homology"/>
<dbReference type="InterPro" id="IPR013249">
    <property type="entry name" value="RNA_pol_sigma70_r4_t2"/>
</dbReference>
<dbReference type="InterPro" id="IPR013325">
    <property type="entry name" value="RNA_pol_sigma_r2"/>
</dbReference>
<name>A0A3R9Y6K2_9HYPH</name>
<dbReference type="Gene3D" id="1.10.10.10">
    <property type="entry name" value="Winged helix-like DNA-binding domain superfamily/Winged helix DNA-binding domain"/>
    <property type="match status" value="1"/>
</dbReference>
<evidence type="ECO:0000259" key="7">
    <source>
        <dbReference type="Pfam" id="PF08281"/>
    </source>
</evidence>
<evidence type="ECO:0000313" key="8">
    <source>
        <dbReference type="EMBL" id="RST84301.1"/>
    </source>
</evidence>
<dbReference type="CDD" id="cd06171">
    <property type="entry name" value="Sigma70_r4"/>
    <property type="match status" value="1"/>
</dbReference>
<dbReference type="InterPro" id="IPR039425">
    <property type="entry name" value="RNA_pol_sigma-70-like"/>
</dbReference>
<dbReference type="InterPro" id="IPR013324">
    <property type="entry name" value="RNA_pol_sigma_r3/r4-like"/>
</dbReference>
<evidence type="ECO:0000256" key="3">
    <source>
        <dbReference type="ARBA" id="ARBA00023082"/>
    </source>
</evidence>
<feature type="domain" description="RNA polymerase sigma-70 region 2" evidence="6">
    <location>
        <begin position="30"/>
        <end position="97"/>
    </location>
</feature>
<sequence length="187" mass="20944">MKAMAARTEAKDDDLVALARRGDRDAFSTLVARHYDFVFRVAWRWCGRRTDAEDIAQEVCVRLGKAIQGFRGEGRFTTWLYQLTLNAARDHGRRLAREATRVAAYGVHALSAAAVVEPEPEDAAEALWEAVRQLPPKQCEAVLLVYGEGLSHDAASDVMGCAEATVSWHIHEARKRLKALMRPVREE</sequence>
<dbReference type="GO" id="GO:0016987">
    <property type="term" value="F:sigma factor activity"/>
    <property type="evidence" value="ECO:0007669"/>
    <property type="project" value="UniProtKB-KW"/>
</dbReference>